<evidence type="ECO:0000256" key="11">
    <source>
        <dbReference type="ARBA" id="ARBA00022840"/>
    </source>
</evidence>
<evidence type="ECO:0000256" key="5">
    <source>
        <dbReference type="ARBA" id="ARBA00022679"/>
    </source>
</evidence>
<dbReference type="FunFam" id="1.10.510.10:FF:000146">
    <property type="entry name" value="LRR receptor-like serine/threonine-protein kinase IOS1"/>
    <property type="match status" value="1"/>
</dbReference>
<dbReference type="GO" id="GO:0004674">
    <property type="term" value="F:protein serine/threonine kinase activity"/>
    <property type="evidence" value="ECO:0007669"/>
    <property type="project" value="UniProtKB-KW"/>
</dbReference>
<dbReference type="PROSITE" id="PS00108">
    <property type="entry name" value="PROTEIN_KINASE_ST"/>
    <property type="match status" value="1"/>
</dbReference>
<proteinExistence type="predicted"/>
<protein>
    <recommendedName>
        <fullName evidence="16">Protein kinase domain-containing protein</fullName>
    </recommendedName>
</protein>
<dbReference type="SMART" id="SM00220">
    <property type="entry name" value="S_TKc"/>
    <property type="match status" value="1"/>
</dbReference>
<dbReference type="Gene3D" id="3.30.200.20">
    <property type="entry name" value="Phosphorylase Kinase, domain 1"/>
    <property type="match status" value="1"/>
</dbReference>
<keyword evidence="10" id="KW-0418">Kinase</keyword>
<keyword evidence="9" id="KW-0547">Nucleotide-binding</keyword>
<keyword evidence="5" id="KW-0808">Transferase</keyword>
<dbReference type="Pfam" id="PF00069">
    <property type="entry name" value="Pkinase"/>
    <property type="match status" value="1"/>
</dbReference>
<comment type="subcellular location">
    <subcellularLocation>
        <location evidence="1">Membrane</location>
        <topology evidence="1">Single-pass membrane protein</topology>
    </subcellularLocation>
</comment>
<name>A0A087FZD9_ARAAL</name>
<evidence type="ECO:0000256" key="12">
    <source>
        <dbReference type="ARBA" id="ARBA00022989"/>
    </source>
</evidence>
<dbReference type="GO" id="GO:0005524">
    <property type="term" value="F:ATP binding"/>
    <property type="evidence" value="ECO:0007669"/>
    <property type="project" value="UniProtKB-KW"/>
</dbReference>
<dbReference type="InterPro" id="IPR001611">
    <property type="entry name" value="Leu-rich_rpt"/>
</dbReference>
<dbReference type="EMBL" id="KL983477">
    <property type="protein sequence ID" value="KFK22991.1"/>
    <property type="molecule type" value="Genomic_DNA"/>
</dbReference>
<evidence type="ECO:0000256" key="7">
    <source>
        <dbReference type="ARBA" id="ARBA00022729"/>
    </source>
</evidence>
<dbReference type="PROSITE" id="PS51450">
    <property type="entry name" value="LRR"/>
    <property type="match status" value="1"/>
</dbReference>
<dbReference type="Pfam" id="PF13855">
    <property type="entry name" value="LRR_8"/>
    <property type="match status" value="1"/>
</dbReference>
<dbReference type="OrthoDB" id="2017114at2759"/>
<evidence type="ECO:0000313" key="18">
    <source>
        <dbReference type="Proteomes" id="UP000029120"/>
    </source>
</evidence>
<gene>
    <name evidence="17" type="ORF">AALP_AAs54686U000200</name>
</gene>
<dbReference type="CDD" id="cd14066">
    <property type="entry name" value="STKc_IRAK"/>
    <property type="match status" value="1"/>
</dbReference>
<accession>A0A087FZD9</accession>
<evidence type="ECO:0000256" key="3">
    <source>
        <dbReference type="ARBA" id="ARBA00022553"/>
    </source>
</evidence>
<evidence type="ECO:0000313" key="17">
    <source>
        <dbReference type="EMBL" id="KFK22991.1"/>
    </source>
</evidence>
<feature type="signal peptide" evidence="15">
    <location>
        <begin position="1"/>
        <end position="20"/>
    </location>
</feature>
<keyword evidence="14" id="KW-0675">Receptor</keyword>
<evidence type="ECO:0000256" key="10">
    <source>
        <dbReference type="ARBA" id="ARBA00022777"/>
    </source>
</evidence>
<dbReference type="SUPFAM" id="SSF56112">
    <property type="entry name" value="Protein kinase-like (PK-like)"/>
    <property type="match status" value="1"/>
</dbReference>
<evidence type="ECO:0000256" key="15">
    <source>
        <dbReference type="SAM" id="SignalP"/>
    </source>
</evidence>
<evidence type="ECO:0000256" key="1">
    <source>
        <dbReference type="ARBA" id="ARBA00004167"/>
    </source>
</evidence>
<dbReference type="SUPFAM" id="SSF52058">
    <property type="entry name" value="L domain-like"/>
    <property type="match status" value="1"/>
</dbReference>
<dbReference type="InterPro" id="IPR008271">
    <property type="entry name" value="Ser/Thr_kinase_AS"/>
</dbReference>
<dbReference type="PRINTS" id="PR00019">
    <property type="entry name" value="LEURICHRPT"/>
</dbReference>
<keyword evidence="12" id="KW-1133">Transmembrane helix</keyword>
<dbReference type="Pfam" id="PF12819">
    <property type="entry name" value="Malectin_like"/>
    <property type="match status" value="2"/>
</dbReference>
<evidence type="ECO:0000256" key="4">
    <source>
        <dbReference type="ARBA" id="ARBA00022614"/>
    </source>
</evidence>
<evidence type="ECO:0000256" key="8">
    <source>
        <dbReference type="ARBA" id="ARBA00022737"/>
    </source>
</evidence>
<evidence type="ECO:0000256" key="13">
    <source>
        <dbReference type="ARBA" id="ARBA00023136"/>
    </source>
</evidence>
<evidence type="ECO:0000256" key="9">
    <source>
        <dbReference type="ARBA" id="ARBA00022741"/>
    </source>
</evidence>
<keyword evidence="2" id="KW-0723">Serine/threonine-protein kinase</keyword>
<keyword evidence="8" id="KW-0677">Repeat</keyword>
<dbReference type="InterPro" id="IPR011009">
    <property type="entry name" value="Kinase-like_dom_sf"/>
</dbReference>
<dbReference type="InterPro" id="IPR024788">
    <property type="entry name" value="Malectin-like_Carb-bd_dom"/>
</dbReference>
<dbReference type="PROSITE" id="PS50011">
    <property type="entry name" value="PROTEIN_KINASE_DOM"/>
    <property type="match status" value="1"/>
</dbReference>
<organism evidence="17 18">
    <name type="scientific">Arabis alpina</name>
    <name type="common">Alpine rock-cress</name>
    <dbReference type="NCBI Taxonomy" id="50452"/>
    <lineage>
        <taxon>Eukaryota</taxon>
        <taxon>Viridiplantae</taxon>
        <taxon>Streptophyta</taxon>
        <taxon>Embryophyta</taxon>
        <taxon>Tracheophyta</taxon>
        <taxon>Spermatophyta</taxon>
        <taxon>Magnoliopsida</taxon>
        <taxon>eudicotyledons</taxon>
        <taxon>Gunneridae</taxon>
        <taxon>Pentapetalae</taxon>
        <taxon>rosids</taxon>
        <taxon>malvids</taxon>
        <taxon>Brassicales</taxon>
        <taxon>Brassicaceae</taxon>
        <taxon>Arabideae</taxon>
        <taxon>Arabis</taxon>
    </lineage>
</organism>
<dbReference type="Gene3D" id="3.80.10.10">
    <property type="entry name" value="Ribonuclease Inhibitor"/>
    <property type="match status" value="1"/>
</dbReference>
<evidence type="ECO:0000259" key="16">
    <source>
        <dbReference type="PROSITE" id="PS50011"/>
    </source>
</evidence>
<dbReference type="InterPro" id="IPR032675">
    <property type="entry name" value="LRR_dom_sf"/>
</dbReference>
<keyword evidence="4" id="KW-0433">Leucine-rich repeat</keyword>
<dbReference type="GO" id="GO:0016020">
    <property type="term" value="C:membrane"/>
    <property type="evidence" value="ECO:0007669"/>
    <property type="project" value="UniProtKB-SubCell"/>
</dbReference>
<evidence type="ECO:0000256" key="6">
    <source>
        <dbReference type="ARBA" id="ARBA00022692"/>
    </source>
</evidence>
<sequence>MNFGDYLLVVLLLGVALVQGQNESQGFISVNCGGAGYYESTTGVTYSPDDIYIYTGVARNISHDDQKPSLPQHLSTLRSFPDGNNNCYQFILTKGERYLIRAEFLYGNYDGLDNFPVFDVSIGVLETMFRYDYGATPSDANVQDRLGRHWVPYDFDSSLTPIHTKDVVNTSLIVEDPPEASMETALIPTRTDDVMSLSFEMKKPTRYDDDDKRFVQVYMYFAELYDLKDGETREFKILKNEVIWQEPFSPTYLEARVEYGKSTLPVLPGETLEFVLEKTQRSTLPPLINALEFYLLHEFSGKHTAAEDVTAVRNIKTYYRLNKPNWQGDPCSPPIYMWDGLKCDNDLYSIPTITSLNLSSNKLEGLLTPNIFNIRKLAVLDLSNNNLTGTIPGFLSQMHELKIINLRGNKFHGTIPQGLLAKSNEGLLQLSGSCLRNRWYSSLSQEKKECYAEVERSTNKFARIIGRGGCGIVYHGVLESQQVAVKLLDKSSRDAYNQFIAEVGILLRVHHRNLVKLIGYCREADCMALIYEFMVNGDLKNHLSGKSGHFLSWETRLKIAIQVAHGLEYLHHGCNPPIIHRDVKIRNILLDENFEAKLGDFGLSKSLPTDEATHVSTVLAGTHGYMDPAYLTSSRLTDKSDVYSFGIVLLELITNQNANDESRERPLIADWANSMVVKGATSNIIDPKLDGQFDTKSLHDAIDLAIACINEVSGNRPGIDRVALRLNDCLALEMARIQQDYWTQSSIMPR</sequence>
<keyword evidence="11" id="KW-0067">ATP-binding</keyword>
<dbReference type="PANTHER" id="PTHR45631">
    <property type="entry name" value="OS07G0107800 PROTEIN-RELATED"/>
    <property type="match status" value="1"/>
</dbReference>
<dbReference type="Gene3D" id="1.10.510.10">
    <property type="entry name" value="Transferase(Phosphotransferase) domain 1"/>
    <property type="match status" value="1"/>
</dbReference>
<dbReference type="PANTHER" id="PTHR45631:SF202">
    <property type="entry name" value="SENESCENCE-INDUCED RECEPTOR-LIKE SERINE_THREONINE-PROTEIN KINASE"/>
    <property type="match status" value="1"/>
</dbReference>
<keyword evidence="3" id="KW-0597">Phosphoprotein</keyword>
<dbReference type="Proteomes" id="UP000029120">
    <property type="component" value="Unassembled WGS sequence"/>
</dbReference>
<dbReference type="AlphaFoldDB" id="A0A087FZD9"/>
<keyword evidence="13" id="KW-0472">Membrane</keyword>
<keyword evidence="6" id="KW-0812">Transmembrane</keyword>
<evidence type="ECO:0000256" key="14">
    <source>
        <dbReference type="ARBA" id="ARBA00023170"/>
    </source>
</evidence>
<dbReference type="FunFam" id="3.80.10.10:FF:000129">
    <property type="entry name" value="Leucine-rich repeat receptor-like kinase"/>
    <property type="match status" value="1"/>
</dbReference>
<keyword evidence="7 15" id="KW-0732">Signal</keyword>
<dbReference type="InterPro" id="IPR000719">
    <property type="entry name" value="Prot_kinase_dom"/>
</dbReference>
<evidence type="ECO:0000256" key="2">
    <source>
        <dbReference type="ARBA" id="ARBA00022527"/>
    </source>
</evidence>
<keyword evidence="18" id="KW-1185">Reference proteome</keyword>
<feature type="chain" id="PRO_5001821482" description="Protein kinase domain-containing protein" evidence="15">
    <location>
        <begin position="21"/>
        <end position="750"/>
    </location>
</feature>
<feature type="domain" description="Protein kinase" evidence="16">
    <location>
        <begin position="459"/>
        <end position="730"/>
    </location>
</feature>
<reference evidence="18" key="1">
    <citation type="journal article" date="2015" name="Nat. Plants">
        <title>Genome expansion of Arabis alpina linked with retrotransposition and reduced symmetric DNA methylation.</title>
        <authorList>
            <person name="Willing E.M."/>
            <person name="Rawat V."/>
            <person name="Mandakova T."/>
            <person name="Maumus F."/>
            <person name="James G.V."/>
            <person name="Nordstroem K.J."/>
            <person name="Becker C."/>
            <person name="Warthmann N."/>
            <person name="Chica C."/>
            <person name="Szarzynska B."/>
            <person name="Zytnicki M."/>
            <person name="Albani M.C."/>
            <person name="Kiefer C."/>
            <person name="Bergonzi S."/>
            <person name="Castaings L."/>
            <person name="Mateos J.L."/>
            <person name="Berns M.C."/>
            <person name="Bujdoso N."/>
            <person name="Piofczyk T."/>
            <person name="de Lorenzo L."/>
            <person name="Barrero-Sicilia C."/>
            <person name="Mateos I."/>
            <person name="Piednoel M."/>
            <person name="Hagmann J."/>
            <person name="Chen-Min-Tao R."/>
            <person name="Iglesias-Fernandez R."/>
            <person name="Schuster S.C."/>
            <person name="Alonso-Blanco C."/>
            <person name="Roudier F."/>
            <person name="Carbonero P."/>
            <person name="Paz-Ares J."/>
            <person name="Davis S.J."/>
            <person name="Pecinka A."/>
            <person name="Quesneville H."/>
            <person name="Colot V."/>
            <person name="Lysak M.A."/>
            <person name="Weigel D."/>
            <person name="Coupland G."/>
            <person name="Schneeberger K."/>
        </authorList>
    </citation>
    <scope>NUCLEOTIDE SEQUENCE [LARGE SCALE GENOMIC DNA]</scope>
    <source>
        <strain evidence="18">cv. Pajares</strain>
    </source>
</reference>
<dbReference type="Gramene" id="KFK22991">
    <property type="protein sequence ID" value="KFK22991"/>
    <property type="gene ID" value="AALP_AAs54686U000200"/>
</dbReference>